<dbReference type="EMBL" id="JAINUF010000003">
    <property type="protein sequence ID" value="KAJ8368195.1"/>
    <property type="molecule type" value="Genomic_DNA"/>
</dbReference>
<dbReference type="OrthoDB" id="6343110at2759"/>
<organism evidence="1 2">
    <name type="scientific">Synaphobranchus kaupii</name>
    <name type="common">Kaup's arrowtooth eel</name>
    <dbReference type="NCBI Taxonomy" id="118154"/>
    <lineage>
        <taxon>Eukaryota</taxon>
        <taxon>Metazoa</taxon>
        <taxon>Chordata</taxon>
        <taxon>Craniata</taxon>
        <taxon>Vertebrata</taxon>
        <taxon>Euteleostomi</taxon>
        <taxon>Actinopterygii</taxon>
        <taxon>Neopterygii</taxon>
        <taxon>Teleostei</taxon>
        <taxon>Anguilliformes</taxon>
        <taxon>Synaphobranchidae</taxon>
        <taxon>Synaphobranchus</taxon>
    </lineage>
</organism>
<reference evidence="1" key="1">
    <citation type="journal article" date="2023" name="Science">
        <title>Genome structures resolve the early diversification of teleost fishes.</title>
        <authorList>
            <person name="Parey E."/>
            <person name="Louis A."/>
            <person name="Montfort J."/>
            <person name="Bouchez O."/>
            <person name="Roques C."/>
            <person name="Iampietro C."/>
            <person name="Lluch J."/>
            <person name="Castinel A."/>
            <person name="Donnadieu C."/>
            <person name="Desvignes T."/>
            <person name="Floi Bucao C."/>
            <person name="Jouanno E."/>
            <person name="Wen M."/>
            <person name="Mejri S."/>
            <person name="Dirks R."/>
            <person name="Jansen H."/>
            <person name="Henkel C."/>
            <person name="Chen W.J."/>
            <person name="Zahm M."/>
            <person name="Cabau C."/>
            <person name="Klopp C."/>
            <person name="Thompson A.W."/>
            <person name="Robinson-Rechavi M."/>
            <person name="Braasch I."/>
            <person name="Lecointre G."/>
            <person name="Bobe J."/>
            <person name="Postlethwait J.H."/>
            <person name="Berthelot C."/>
            <person name="Roest Crollius H."/>
            <person name="Guiguen Y."/>
        </authorList>
    </citation>
    <scope>NUCLEOTIDE SEQUENCE</scope>
    <source>
        <strain evidence="1">WJC10195</strain>
    </source>
</reference>
<dbReference type="Gene3D" id="2.170.130.30">
    <property type="match status" value="1"/>
</dbReference>
<protein>
    <submittedName>
        <fullName evidence="1">Uncharacterized protein</fullName>
    </submittedName>
</protein>
<comment type="caution">
    <text evidence="1">The sequence shown here is derived from an EMBL/GenBank/DDBJ whole genome shotgun (WGS) entry which is preliminary data.</text>
</comment>
<dbReference type="Proteomes" id="UP001152622">
    <property type="component" value="Chromosome 3"/>
</dbReference>
<proteinExistence type="predicted"/>
<gene>
    <name evidence="1" type="ORF">SKAU_G00082230</name>
</gene>
<dbReference type="AlphaFoldDB" id="A0A9Q1FV13"/>
<evidence type="ECO:0000313" key="1">
    <source>
        <dbReference type="EMBL" id="KAJ8368195.1"/>
    </source>
</evidence>
<evidence type="ECO:0000313" key="2">
    <source>
        <dbReference type="Proteomes" id="UP001152622"/>
    </source>
</evidence>
<sequence>MKRLQASDHSFTFKNREDDNYGPFLVSVNGLAGTEKDRTYWELLVQSADGAMIWSDVEGISSKDEERGWDASSSILSAILLIALEWLVKGAGSAAIQ</sequence>
<keyword evidence="2" id="KW-1185">Reference proteome</keyword>
<name>A0A9Q1FV13_SYNKA</name>
<accession>A0A9Q1FV13</accession>